<dbReference type="InterPro" id="IPR037175">
    <property type="entry name" value="KFase_sf"/>
</dbReference>
<dbReference type="InterPro" id="IPR007325">
    <property type="entry name" value="KFase/CYL"/>
</dbReference>
<evidence type="ECO:0008006" key="3">
    <source>
        <dbReference type="Google" id="ProtNLM"/>
    </source>
</evidence>
<dbReference type="PANTHER" id="PTHR31118">
    <property type="entry name" value="CYCLASE-LIKE PROTEIN 2"/>
    <property type="match status" value="1"/>
</dbReference>
<dbReference type="AlphaFoldDB" id="A0A7Y0Q3A4"/>
<comment type="caution">
    <text evidence="1">The sequence shown here is derived from an EMBL/GenBank/DDBJ whole genome shotgun (WGS) entry which is preliminary data.</text>
</comment>
<dbReference type="GO" id="GO:0004061">
    <property type="term" value="F:arylformamidase activity"/>
    <property type="evidence" value="ECO:0007669"/>
    <property type="project" value="InterPro"/>
</dbReference>
<dbReference type="RefSeq" id="WP_169099408.1">
    <property type="nucleotide sequence ID" value="NZ_JABBVZ010000030.1"/>
</dbReference>
<name>A0A7Y0Q3A4_9FIRM</name>
<dbReference type="PANTHER" id="PTHR31118:SF12">
    <property type="entry name" value="CYCLASE-LIKE PROTEIN 2"/>
    <property type="match status" value="1"/>
</dbReference>
<proteinExistence type="predicted"/>
<organism evidence="1 2">
    <name type="scientific">Sulfobacillus harzensis</name>
    <dbReference type="NCBI Taxonomy" id="2729629"/>
    <lineage>
        <taxon>Bacteria</taxon>
        <taxon>Bacillati</taxon>
        <taxon>Bacillota</taxon>
        <taxon>Clostridia</taxon>
        <taxon>Eubacteriales</taxon>
        <taxon>Clostridiales Family XVII. Incertae Sedis</taxon>
        <taxon>Sulfobacillus</taxon>
    </lineage>
</organism>
<accession>A0A7Y0Q3A4</accession>
<dbReference type="Proteomes" id="UP000533476">
    <property type="component" value="Unassembled WGS sequence"/>
</dbReference>
<sequence length="155" mass="17662">MNDLTHTISETMLLYPGIPQPRIHDFATPAVDGYGMSEFCFWNHLGTHIDAPTHFYAEGWTLDQFPIERFVTTVRTVDCQNVDDITAQHLMRQLAHLAPGEGVLLLTGQYRHWGTPRYFGPFAVLTEDGAEWLLKKKVGMVLVDAPSPPRWLEIR</sequence>
<dbReference type="GO" id="GO:0019441">
    <property type="term" value="P:L-tryptophan catabolic process to kynurenine"/>
    <property type="evidence" value="ECO:0007669"/>
    <property type="project" value="InterPro"/>
</dbReference>
<dbReference type="EMBL" id="JABBVZ010000030">
    <property type="protein sequence ID" value="NMP22771.1"/>
    <property type="molecule type" value="Genomic_DNA"/>
</dbReference>
<reference evidence="1 2" key="1">
    <citation type="submission" date="2020-04" db="EMBL/GenBank/DDBJ databases">
        <authorList>
            <person name="Zhang R."/>
            <person name="Schippers A."/>
        </authorList>
    </citation>
    <scope>NUCLEOTIDE SEQUENCE [LARGE SCALE GENOMIC DNA]</scope>
    <source>
        <strain evidence="1 2">DSM 109850</strain>
    </source>
</reference>
<evidence type="ECO:0000313" key="2">
    <source>
        <dbReference type="Proteomes" id="UP000533476"/>
    </source>
</evidence>
<dbReference type="Pfam" id="PF04199">
    <property type="entry name" value="Cyclase"/>
    <property type="match status" value="1"/>
</dbReference>
<dbReference type="Gene3D" id="3.50.30.50">
    <property type="entry name" value="Putative cyclase"/>
    <property type="match status" value="1"/>
</dbReference>
<protein>
    <recommendedName>
        <fullName evidence="3">Cyclase</fullName>
    </recommendedName>
</protein>
<keyword evidence="2" id="KW-1185">Reference proteome</keyword>
<gene>
    <name evidence="1" type="ORF">HIJ39_10455</name>
</gene>
<dbReference type="SUPFAM" id="SSF102198">
    <property type="entry name" value="Putative cyclase"/>
    <property type="match status" value="1"/>
</dbReference>
<evidence type="ECO:0000313" key="1">
    <source>
        <dbReference type="EMBL" id="NMP22771.1"/>
    </source>
</evidence>